<keyword evidence="1" id="KW-0472">Membrane</keyword>
<protein>
    <submittedName>
        <fullName evidence="2">Uncharacterized protein</fullName>
    </submittedName>
</protein>
<keyword evidence="1" id="KW-0812">Transmembrane</keyword>
<feature type="transmembrane region" description="Helical" evidence="1">
    <location>
        <begin position="89"/>
        <end position="111"/>
    </location>
</feature>
<reference evidence="2 3" key="1">
    <citation type="submission" date="2019-03" db="EMBL/GenBank/DDBJ databases">
        <title>Genomic Encyclopedia of Archaeal and Bacterial Type Strains, Phase II (KMG-II): from individual species to whole genera.</title>
        <authorList>
            <person name="Goeker M."/>
        </authorList>
    </citation>
    <scope>NUCLEOTIDE SEQUENCE [LARGE SCALE GENOMIC DNA]</scope>
    <source>
        <strain evidence="2 3">DSM 45499</strain>
    </source>
</reference>
<organism evidence="2 3">
    <name type="scientific">Actinophytocola oryzae</name>
    <dbReference type="NCBI Taxonomy" id="502181"/>
    <lineage>
        <taxon>Bacteria</taxon>
        <taxon>Bacillati</taxon>
        <taxon>Actinomycetota</taxon>
        <taxon>Actinomycetes</taxon>
        <taxon>Pseudonocardiales</taxon>
        <taxon>Pseudonocardiaceae</taxon>
    </lineage>
</organism>
<gene>
    <name evidence="2" type="ORF">CLV71_1376</name>
</gene>
<dbReference type="OrthoDB" id="3385690at2"/>
<keyword evidence="1" id="KW-1133">Transmembrane helix</keyword>
<evidence type="ECO:0000313" key="3">
    <source>
        <dbReference type="Proteomes" id="UP000294927"/>
    </source>
</evidence>
<evidence type="ECO:0000313" key="2">
    <source>
        <dbReference type="EMBL" id="TDV34887.1"/>
    </source>
</evidence>
<comment type="caution">
    <text evidence="2">The sequence shown here is derived from an EMBL/GenBank/DDBJ whole genome shotgun (WGS) entry which is preliminary data.</text>
</comment>
<name>A0A4R7UQE7_9PSEU</name>
<feature type="transmembrane region" description="Helical" evidence="1">
    <location>
        <begin position="131"/>
        <end position="152"/>
    </location>
</feature>
<proteinExistence type="predicted"/>
<evidence type="ECO:0000256" key="1">
    <source>
        <dbReference type="SAM" id="Phobius"/>
    </source>
</evidence>
<dbReference type="Proteomes" id="UP000294927">
    <property type="component" value="Unassembled WGS sequence"/>
</dbReference>
<keyword evidence="3" id="KW-1185">Reference proteome</keyword>
<dbReference type="AlphaFoldDB" id="A0A4R7UQE7"/>
<dbReference type="EMBL" id="SOCP01000037">
    <property type="protein sequence ID" value="TDV34887.1"/>
    <property type="molecule type" value="Genomic_DNA"/>
</dbReference>
<accession>A0A4R7UQE7</accession>
<feature type="transmembrane region" description="Helical" evidence="1">
    <location>
        <begin position="25"/>
        <end position="46"/>
    </location>
</feature>
<feature type="transmembrane region" description="Helical" evidence="1">
    <location>
        <begin position="52"/>
        <end position="77"/>
    </location>
</feature>
<dbReference type="RefSeq" id="WP_133909458.1">
    <property type="nucleotide sequence ID" value="NZ_SOCP01000037.1"/>
</dbReference>
<sequence>MRLQREWQLAASVPAWAWRFYRRHWPMIVGLSLVGSVQRLIVVNWTDDIPDAVALASEVVVMAARLLLLVAIWRLATPKGRPSLRHGRIFVAGHWLSLLLQCGLIMLASLVFDTGLEGLGALLPESTRQTYLAVLLFLKNPTIIAFTFVWLVGLARQLVVRPSTVDVRA</sequence>